<dbReference type="Proteomes" id="UP000072989">
    <property type="component" value="Unassembled WGS sequence"/>
</dbReference>
<reference evidence="1 2" key="1">
    <citation type="submission" date="2016-01" db="EMBL/GenBank/DDBJ databases">
        <title>Highly variable Streptococcus oralis are common among viridans streptococci isolated from primates.</title>
        <authorList>
            <person name="Denapaite D."/>
            <person name="Rieger M."/>
            <person name="Koendgen S."/>
            <person name="Brueckner R."/>
            <person name="Ochigava I."/>
            <person name="Kappeler P."/>
            <person name="Maetz-Rensing K."/>
            <person name="Leendertz F."/>
            <person name="Hakenbeck R."/>
        </authorList>
    </citation>
    <scope>NUCLEOTIDE SEQUENCE [LARGE SCALE GENOMIC DNA]</scope>
    <source>
        <strain evidence="1 2">DD17</strain>
    </source>
</reference>
<dbReference type="EMBL" id="LQZE01000548">
    <property type="protein sequence ID" value="KXU11430.1"/>
    <property type="molecule type" value="Genomic_DNA"/>
</dbReference>
<evidence type="ECO:0000313" key="1">
    <source>
        <dbReference type="EMBL" id="KXU11430.1"/>
    </source>
</evidence>
<comment type="caution">
    <text evidence="1">The sequence shown here is derived from an EMBL/GenBank/DDBJ whole genome shotgun (WGS) entry which is preliminary data.</text>
</comment>
<dbReference type="AlphaFoldDB" id="A0A139R9J3"/>
<name>A0A139R9J3_STROR</name>
<sequence>MMLKVLASLLDTKFSHSFLVFFDEACYPIWIGFGVVS</sequence>
<protein>
    <submittedName>
        <fullName evidence="1">Uncharacterized protein</fullName>
    </submittedName>
</protein>
<accession>A0A139R9J3</accession>
<evidence type="ECO:0000313" key="2">
    <source>
        <dbReference type="Proteomes" id="UP000072989"/>
    </source>
</evidence>
<proteinExistence type="predicted"/>
<organism evidence="1 2">
    <name type="scientific">Streptococcus oralis</name>
    <dbReference type="NCBI Taxonomy" id="1303"/>
    <lineage>
        <taxon>Bacteria</taxon>
        <taxon>Bacillati</taxon>
        <taxon>Bacillota</taxon>
        <taxon>Bacilli</taxon>
        <taxon>Lactobacillales</taxon>
        <taxon>Streptococcaceae</taxon>
        <taxon>Streptococcus</taxon>
    </lineage>
</organism>
<gene>
    <name evidence="1" type="ORF">SORDD17_01888</name>
</gene>